<protein>
    <submittedName>
        <fullName evidence="1">Uncharacterized protein</fullName>
    </submittedName>
</protein>
<dbReference type="Proteomes" id="UP000422232">
    <property type="component" value="Chromosome"/>
</dbReference>
<accession>A0A9Q6LNC3</accession>
<organism evidence="1 2">
    <name type="scientific">Piscirickettsia salmonis</name>
    <dbReference type="NCBI Taxonomy" id="1238"/>
    <lineage>
        <taxon>Bacteria</taxon>
        <taxon>Pseudomonadati</taxon>
        <taxon>Pseudomonadota</taxon>
        <taxon>Gammaproteobacteria</taxon>
        <taxon>Thiotrichales</taxon>
        <taxon>Piscirickettsiaceae</taxon>
        <taxon>Piscirickettsia</taxon>
    </lineage>
</organism>
<evidence type="ECO:0000313" key="2">
    <source>
        <dbReference type="Proteomes" id="UP000422232"/>
    </source>
</evidence>
<sequence>MAKCPVCTTKKAKRACLITSTSEICPLCCGTKRNLSECEGCNHYQVAKRNYNGIPTFSPMEMKNDLDLMNISYVIESVICAFDCELNFSLNDSQAIQIMQCAIDHYYFDDQEINCKDKLVYNGFQRLQDAIIRDLTPIDICTLNKVLSTIHFLAKRQFKNGRDYLEIIRKYVGTTSGMGRLINI</sequence>
<reference evidence="1 2" key="1">
    <citation type="submission" date="2019-04" db="EMBL/GenBank/DDBJ databases">
        <title>Complete genome sequencing of Piscirickettsia salmonis strain Psal-009.</title>
        <authorList>
            <person name="Schober I."/>
            <person name="Bunk B."/>
            <person name="Sproer C."/>
            <person name="Carril G.P."/>
            <person name="Riedel T."/>
            <person name="Flores-Herrera P.A."/>
            <person name="Nourdin-Galindo G."/>
            <person name="Marshall S.H."/>
            <person name="Overmann J."/>
        </authorList>
    </citation>
    <scope>NUCLEOTIDE SEQUENCE [LARGE SCALE GENOMIC DNA]</scope>
    <source>
        <strain evidence="1 2">Psal-009</strain>
    </source>
</reference>
<dbReference type="RefSeq" id="WP_036780149.1">
    <property type="nucleotide sequence ID" value="NZ_CP038893.1"/>
</dbReference>
<gene>
    <name evidence="1" type="ORF">Psal009_02902</name>
</gene>
<dbReference type="AlphaFoldDB" id="A0A9Q6LNC3"/>
<dbReference type="EMBL" id="CP038908">
    <property type="protein sequence ID" value="QGO06966.1"/>
    <property type="molecule type" value="Genomic_DNA"/>
</dbReference>
<evidence type="ECO:0000313" key="1">
    <source>
        <dbReference type="EMBL" id="QGO06966.1"/>
    </source>
</evidence>
<proteinExistence type="predicted"/>
<keyword evidence="2" id="KW-1185">Reference proteome</keyword>
<name>A0A9Q6LNC3_PISSA</name>